<dbReference type="RefSeq" id="WP_132923169.1">
    <property type="nucleotide sequence ID" value="NZ_SJOI01000001.1"/>
</dbReference>
<dbReference type="NCBIfam" id="NF005757">
    <property type="entry name" value="PRK07581.1"/>
    <property type="match status" value="1"/>
</dbReference>
<feature type="active site" description="Nucleophile" evidence="1">
    <location>
        <position position="128"/>
    </location>
</feature>
<feature type="active site" evidence="1">
    <location>
        <position position="310"/>
    </location>
</feature>
<evidence type="ECO:0000259" key="2">
    <source>
        <dbReference type="Pfam" id="PF00561"/>
    </source>
</evidence>
<accession>A0A4V2Q2W1</accession>
<dbReference type="InterPro" id="IPR000073">
    <property type="entry name" value="AB_hydrolase_1"/>
</dbReference>
<evidence type="ECO:0000256" key="1">
    <source>
        <dbReference type="PIRSR" id="PIRSR000443-1"/>
    </source>
</evidence>
<reference evidence="3 4" key="1">
    <citation type="submission" date="2019-02" db="EMBL/GenBank/DDBJ databases">
        <title>Investigation of anaerobic lignin degradation for improved lignocellulosic biofuels.</title>
        <authorList>
            <person name="Deangelis K."/>
        </authorList>
    </citation>
    <scope>NUCLEOTIDE SEQUENCE [LARGE SCALE GENOMIC DNA]</scope>
    <source>
        <strain evidence="3 4">159R</strain>
    </source>
</reference>
<dbReference type="OrthoDB" id="9800754at2"/>
<name>A0A4V2Q2W1_9GAMM</name>
<feature type="active site" evidence="1">
    <location>
        <position position="281"/>
    </location>
</feature>
<proteinExistence type="predicted"/>
<comment type="caution">
    <text evidence="3">The sequence shown here is derived from an EMBL/GenBank/DDBJ whole genome shotgun (WGS) entry which is preliminary data.</text>
</comment>
<dbReference type="PIRSF" id="PIRSF000443">
    <property type="entry name" value="Homoser_Ac_trans"/>
    <property type="match status" value="1"/>
</dbReference>
<dbReference type="PANTHER" id="PTHR32268:SF15">
    <property type="entry name" value="HOMOSERINE ACETYLTRANSFERASE FAMILY PROTEIN (AFU_ORTHOLOGUE AFUA_1G15350)"/>
    <property type="match status" value="1"/>
</dbReference>
<dbReference type="AlphaFoldDB" id="A0A4V2Q2W1"/>
<dbReference type="GO" id="GO:0016747">
    <property type="term" value="F:acyltransferase activity, transferring groups other than amino-acyl groups"/>
    <property type="evidence" value="ECO:0007669"/>
    <property type="project" value="InterPro"/>
</dbReference>
<feature type="domain" description="AB hydrolase-1" evidence="2">
    <location>
        <begin position="47"/>
        <end position="156"/>
    </location>
</feature>
<protein>
    <submittedName>
        <fullName evidence="3">Homoserine O-acetyltransferase</fullName>
    </submittedName>
</protein>
<dbReference type="EMBL" id="SJOI01000001">
    <property type="protein sequence ID" value="TCL04378.1"/>
    <property type="molecule type" value="Genomic_DNA"/>
</dbReference>
<organism evidence="3 4">
    <name type="scientific">Sodalis ligni</name>
    <dbReference type="NCBI Taxonomy" id="2697027"/>
    <lineage>
        <taxon>Bacteria</taxon>
        <taxon>Pseudomonadati</taxon>
        <taxon>Pseudomonadota</taxon>
        <taxon>Gammaproteobacteria</taxon>
        <taxon>Enterobacterales</taxon>
        <taxon>Bruguierivoracaceae</taxon>
        <taxon>Sodalis</taxon>
    </lineage>
</organism>
<dbReference type="Proteomes" id="UP000294555">
    <property type="component" value="Unassembled WGS sequence"/>
</dbReference>
<gene>
    <name evidence="3" type="ORF">EZJ58_2492</name>
</gene>
<sequence length="337" mass="37599">MADYERYALGNFRLQSGEVLDDAVLAYETHGTLNSRGDNAVLLPSWYTGTHRSWRSIIGAGRALDPARYFIIAVNMFGNGISSSPSNSPRQGGAGFPAVSVGDNVRAQYQLLTEHLRVRELALVAGWSMGAMQAWHWAAVYPQQVKAFLSICGSARCWPLNFVFLEGVKAALLADAAFDHGNYRQPPRAGLAAFGRCYAGWAYSAAFYRDELYRNLNFATVEDLLREWERDHCQWDANDLLCMLATWQQADISRDPAFGGRFEEAISGIRARAIIMPCDTDSYFTEEEAFKEYRLLSRAVWRPIRSPYGHCAGAPGRFAAETALIEQGMAELLPQKD</sequence>
<dbReference type="InterPro" id="IPR029058">
    <property type="entry name" value="AB_hydrolase_fold"/>
</dbReference>
<keyword evidence="3" id="KW-0808">Transferase</keyword>
<dbReference type="Gene3D" id="3.40.50.1820">
    <property type="entry name" value="alpha/beta hydrolase"/>
    <property type="match status" value="1"/>
</dbReference>
<keyword evidence="4" id="KW-1185">Reference proteome</keyword>
<dbReference type="SUPFAM" id="SSF53474">
    <property type="entry name" value="alpha/beta-Hydrolases"/>
    <property type="match status" value="1"/>
</dbReference>
<dbReference type="InterPro" id="IPR008220">
    <property type="entry name" value="HAT_MetX-like"/>
</dbReference>
<dbReference type="PANTHER" id="PTHR32268">
    <property type="entry name" value="HOMOSERINE O-ACETYLTRANSFERASE"/>
    <property type="match status" value="1"/>
</dbReference>
<dbReference type="Pfam" id="PF00561">
    <property type="entry name" value="Abhydrolase_1"/>
    <property type="match status" value="1"/>
</dbReference>
<evidence type="ECO:0000313" key="4">
    <source>
        <dbReference type="Proteomes" id="UP000294555"/>
    </source>
</evidence>
<evidence type="ECO:0000313" key="3">
    <source>
        <dbReference type="EMBL" id="TCL04378.1"/>
    </source>
</evidence>